<protein>
    <recommendedName>
        <fullName evidence="1">HTH cro/C1-type domain-containing protein</fullName>
    </recommendedName>
</protein>
<dbReference type="InterPro" id="IPR010982">
    <property type="entry name" value="Lambda_DNA-bd_dom_sf"/>
</dbReference>
<dbReference type="CDD" id="cd00093">
    <property type="entry name" value="HTH_XRE"/>
    <property type="match status" value="1"/>
</dbReference>
<dbReference type="Pfam" id="PF21259">
    <property type="entry name" value="Rgg_C"/>
    <property type="match status" value="1"/>
</dbReference>
<dbReference type="STRING" id="1291052.FC18_GL001188"/>
<evidence type="ECO:0000259" key="1">
    <source>
        <dbReference type="PROSITE" id="PS50943"/>
    </source>
</evidence>
<dbReference type="OrthoDB" id="2296017at2"/>
<dbReference type="AlphaFoldDB" id="A0A0R1ZWV7"/>
<dbReference type="GO" id="GO:0003677">
    <property type="term" value="F:DNA binding"/>
    <property type="evidence" value="ECO:0007669"/>
    <property type="project" value="InterPro"/>
</dbReference>
<dbReference type="Gene3D" id="1.10.260.40">
    <property type="entry name" value="lambda repressor-like DNA-binding domains"/>
    <property type="match status" value="1"/>
</dbReference>
<name>A0A0R1ZWV7_9LACO</name>
<dbReference type="PATRIC" id="fig|1291052.5.peg.1206"/>
<dbReference type="EMBL" id="AYYO01000017">
    <property type="protein sequence ID" value="KRM55571.1"/>
    <property type="molecule type" value="Genomic_DNA"/>
</dbReference>
<evidence type="ECO:0000313" key="2">
    <source>
        <dbReference type="EMBL" id="KRM55571.1"/>
    </source>
</evidence>
<reference evidence="2 3" key="1">
    <citation type="journal article" date="2015" name="Genome Announc.">
        <title>Expanding the biotechnology potential of lactobacilli through comparative genomics of 213 strains and associated genera.</title>
        <authorList>
            <person name="Sun Z."/>
            <person name="Harris H.M."/>
            <person name="McCann A."/>
            <person name="Guo C."/>
            <person name="Argimon S."/>
            <person name="Zhang W."/>
            <person name="Yang X."/>
            <person name="Jeffery I.B."/>
            <person name="Cooney J.C."/>
            <person name="Kagawa T.F."/>
            <person name="Liu W."/>
            <person name="Song Y."/>
            <person name="Salvetti E."/>
            <person name="Wrobel A."/>
            <person name="Rasinkangas P."/>
            <person name="Parkhill J."/>
            <person name="Rea M.C."/>
            <person name="O'Sullivan O."/>
            <person name="Ritari J."/>
            <person name="Douillard F.P."/>
            <person name="Paul Ross R."/>
            <person name="Yang R."/>
            <person name="Briner A.E."/>
            <person name="Felis G.E."/>
            <person name="de Vos W.M."/>
            <person name="Barrangou R."/>
            <person name="Klaenhammer T.R."/>
            <person name="Caufield P.W."/>
            <person name="Cui Y."/>
            <person name="Zhang H."/>
            <person name="O'Toole P.W."/>
        </authorList>
    </citation>
    <scope>NUCLEOTIDE SEQUENCE [LARGE SCALE GENOMIC DNA]</scope>
    <source>
        <strain evidence="2 3">DSM 20505</strain>
    </source>
</reference>
<comment type="caution">
    <text evidence="2">The sequence shown here is derived from an EMBL/GenBank/DDBJ whole genome shotgun (WGS) entry which is preliminary data.</text>
</comment>
<evidence type="ECO:0000313" key="3">
    <source>
        <dbReference type="Proteomes" id="UP000051679"/>
    </source>
</evidence>
<dbReference type="Pfam" id="PF01381">
    <property type="entry name" value="HTH_3"/>
    <property type="match status" value="1"/>
</dbReference>
<gene>
    <name evidence="2" type="ORF">FC18_GL001188</name>
</gene>
<keyword evidence="3" id="KW-1185">Reference proteome</keyword>
<dbReference type="InterPro" id="IPR001387">
    <property type="entry name" value="Cro/C1-type_HTH"/>
</dbReference>
<dbReference type="SMART" id="SM00530">
    <property type="entry name" value="HTH_XRE"/>
    <property type="match status" value="1"/>
</dbReference>
<dbReference type="PROSITE" id="PS50943">
    <property type="entry name" value="HTH_CROC1"/>
    <property type="match status" value="1"/>
</dbReference>
<dbReference type="PANTHER" id="PTHR37038:SF12">
    <property type="entry name" value="TRANSCRIPTIONAL REGULATOR"/>
    <property type="match status" value="1"/>
</dbReference>
<dbReference type="InterPro" id="IPR010057">
    <property type="entry name" value="Transcription_activator_Rgg_C"/>
</dbReference>
<proteinExistence type="predicted"/>
<dbReference type="RefSeq" id="WP_054679031.1">
    <property type="nucleotide sequence ID" value="NZ_AYYO01000017.1"/>
</dbReference>
<accession>A0A0R1ZWV7</accession>
<dbReference type="PANTHER" id="PTHR37038">
    <property type="entry name" value="TRANSCRIPTIONAL REGULATOR-RELATED"/>
    <property type="match status" value="1"/>
</dbReference>
<dbReference type="Proteomes" id="UP000051679">
    <property type="component" value="Unassembled WGS sequence"/>
</dbReference>
<feature type="domain" description="HTH cro/C1-type" evidence="1">
    <location>
        <begin position="8"/>
        <end position="62"/>
    </location>
</feature>
<dbReference type="SUPFAM" id="SSF47413">
    <property type="entry name" value="lambda repressor-like DNA-binding domains"/>
    <property type="match status" value="1"/>
</dbReference>
<dbReference type="InterPro" id="IPR053163">
    <property type="entry name" value="HTH-type_regulator_Rgg"/>
</dbReference>
<sequence>MQTYGATFRELRNSKMITLKDIEAQTGITSSFISRFERGRSDISISKLQTILTAVNISMEEFLEEQRRLSVNLDASHEDAGIFLEIARSPYMQPYLKFRTVNAARHQPILTELTRARTTYRQTPTRSNHFVYLFYQSMALASEDDINEHAAERMALGRPIVAYLQQVDTWNAYEYYLFELFAMTISQADNIRLLRLGLKRLAHGNFAPVYMGKAFDLLLADFTSAISYNLPELAQAVLSEMDKQKLENASEALTRNFCHGWYNIRFGDNQRGQRQCNDVITALRPLKVQPLERLSKIRDELRKNSKFNMIIINV</sequence>
<organism evidence="2 3">
    <name type="scientific">Lacticaseibacillus sharpeae JCM 1186 = DSM 20505</name>
    <dbReference type="NCBI Taxonomy" id="1291052"/>
    <lineage>
        <taxon>Bacteria</taxon>
        <taxon>Bacillati</taxon>
        <taxon>Bacillota</taxon>
        <taxon>Bacilli</taxon>
        <taxon>Lactobacillales</taxon>
        <taxon>Lactobacillaceae</taxon>
        <taxon>Lacticaseibacillus</taxon>
    </lineage>
</organism>